<evidence type="ECO:0000256" key="2">
    <source>
        <dbReference type="ARBA" id="ARBA00022475"/>
    </source>
</evidence>
<dbReference type="PANTHER" id="PTHR33406">
    <property type="entry name" value="MEMBRANE PROTEIN MJ1562-RELATED"/>
    <property type="match status" value="1"/>
</dbReference>
<dbReference type="SUPFAM" id="SSF82866">
    <property type="entry name" value="Multidrug efflux transporter AcrB transmembrane domain"/>
    <property type="match status" value="1"/>
</dbReference>
<evidence type="ECO:0000256" key="1">
    <source>
        <dbReference type="ARBA" id="ARBA00004651"/>
    </source>
</evidence>
<keyword evidence="5 6" id="KW-0472">Membrane</keyword>
<dbReference type="AlphaFoldDB" id="A0A5Q0UH89"/>
<evidence type="ECO:0000313" key="8">
    <source>
        <dbReference type="EMBL" id="QGA80954.1"/>
    </source>
</evidence>
<dbReference type="GeneID" id="42365483"/>
<feature type="transmembrane region" description="Helical" evidence="6">
    <location>
        <begin position="340"/>
        <end position="363"/>
    </location>
</feature>
<evidence type="ECO:0000256" key="6">
    <source>
        <dbReference type="SAM" id="Phobius"/>
    </source>
</evidence>
<dbReference type="Gene3D" id="1.20.1640.10">
    <property type="entry name" value="Multidrug efflux transporter AcrB transmembrane domain"/>
    <property type="match status" value="1"/>
</dbReference>
<evidence type="ECO:0000256" key="4">
    <source>
        <dbReference type="ARBA" id="ARBA00022989"/>
    </source>
</evidence>
<dbReference type="EMBL" id="CP040089">
    <property type="protein sequence ID" value="QGA80954.1"/>
    <property type="molecule type" value="Genomic_DNA"/>
</dbReference>
<comment type="subcellular location">
    <subcellularLocation>
        <location evidence="1">Cell membrane</location>
        <topology evidence="1">Multi-pass membrane protein</topology>
    </subcellularLocation>
</comment>
<feature type="transmembrane region" description="Helical" evidence="6">
    <location>
        <begin position="238"/>
        <end position="258"/>
    </location>
</feature>
<keyword evidence="9" id="KW-1185">Reference proteome</keyword>
<feature type="domain" description="Membrane transport protein MMPL" evidence="7">
    <location>
        <begin position="48"/>
        <end position="362"/>
    </location>
</feature>
<name>A0A5Q0UH89_9ARCH</name>
<dbReference type="Proteomes" id="UP000377803">
    <property type="component" value="Chromosome"/>
</dbReference>
<dbReference type="RefSeq" id="WP_153550703.1">
    <property type="nucleotide sequence ID" value="NZ_CP040089.1"/>
</dbReference>
<dbReference type="InterPro" id="IPR004869">
    <property type="entry name" value="MMPL_dom"/>
</dbReference>
<gene>
    <name evidence="8" type="ORF">LC1Nh_1084</name>
</gene>
<dbReference type="InterPro" id="IPR050545">
    <property type="entry name" value="Mycobact_MmpL"/>
</dbReference>
<feature type="transmembrane region" description="Helical" evidence="6">
    <location>
        <begin position="303"/>
        <end position="328"/>
    </location>
</feature>
<proteinExistence type="predicted"/>
<dbReference type="GO" id="GO:0005886">
    <property type="term" value="C:plasma membrane"/>
    <property type="evidence" value="ECO:0007669"/>
    <property type="project" value="UniProtKB-SubCell"/>
</dbReference>
<dbReference type="PANTHER" id="PTHR33406:SF13">
    <property type="entry name" value="MEMBRANE PROTEIN YDFJ"/>
    <property type="match status" value="1"/>
</dbReference>
<feature type="transmembrane region" description="Helical" evidence="6">
    <location>
        <begin position="264"/>
        <end position="282"/>
    </location>
</feature>
<dbReference type="OrthoDB" id="42357at2157"/>
<dbReference type="Pfam" id="PF03176">
    <property type="entry name" value="MMPL"/>
    <property type="match status" value="1"/>
</dbReference>
<feature type="transmembrane region" description="Helical" evidence="6">
    <location>
        <begin position="213"/>
        <end position="231"/>
    </location>
</feature>
<keyword evidence="3 6" id="KW-0812">Transmembrane</keyword>
<reference evidence="9" key="1">
    <citation type="submission" date="2019-05" db="EMBL/GenBank/DDBJ databases">
        <title>Candidatus Nanohalobium constans, a novel model system to study the DPANN nano-sized archaea: genomic and physiological characterization of a nanoarchaeon co-cultured with its chitinotrophic host.</title>
        <authorList>
            <person name="La Cono V."/>
            <person name="Arcadi E."/>
            <person name="Crisafi F."/>
            <person name="Denaro R."/>
            <person name="La Spada G."/>
            <person name="Messina E."/>
            <person name="Smedile F."/>
            <person name="Toshchakov S.V."/>
            <person name="Shevchenko M.A."/>
            <person name="Golyshin P.N."/>
            <person name="Golyshina O.V."/>
            <person name="Ferrer M."/>
            <person name="Rohde M."/>
            <person name="Mushegian A."/>
            <person name="Sorokin D.Y."/>
            <person name="Giuliano L."/>
            <person name="Yakimov M.M."/>
        </authorList>
    </citation>
    <scope>NUCLEOTIDE SEQUENCE [LARGE SCALE GENOMIC DNA]</scope>
    <source>
        <strain evidence="9">LC1Nh</strain>
    </source>
</reference>
<evidence type="ECO:0000259" key="7">
    <source>
        <dbReference type="Pfam" id="PF03176"/>
    </source>
</evidence>
<evidence type="ECO:0000256" key="5">
    <source>
        <dbReference type="ARBA" id="ARBA00023136"/>
    </source>
</evidence>
<evidence type="ECO:0000256" key="3">
    <source>
        <dbReference type="ARBA" id="ARBA00022692"/>
    </source>
</evidence>
<keyword evidence="2" id="KW-1003">Cell membrane</keyword>
<accession>A0A5Q0UH89</accession>
<keyword evidence="4 6" id="KW-1133">Transmembrane helix</keyword>
<dbReference type="KEGG" id="ncon:LC1Nh_1084"/>
<evidence type="ECO:0000313" key="9">
    <source>
        <dbReference type="Proteomes" id="UP000377803"/>
    </source>
</evidence>
<protein>
    <submittedName>
        <fullName evidence="8">Putative exporter of the RND superfamily</fullName>
    </submittedName>
</protein>
<sequence length="385" mass="41393">MIEAVVEKYSRVVAEHPLAFLGLLIVFVGLMASGASSVETVEQNNEDLLPDTIESVNAFDIIGSEFGQRGGGSTYTVLLETSPNHVNSTEIRDVRSPELLRYIETVSSDVESMNEVVSVDSAADLVDSPSTKREAWSQMKSSGQASQYVSDDYSFTIMRVSSTSISSGEAEELAGRIKESVERNDKPASIEAGYTGDPFINQAFQEQSQSTQGQTTLISLVGVLVLVVVLFRSVANGLTSLSALIFGIMSGFGVYGLLGLNLSPATSGAISMGMGIAIDFGIQSVSRYREEREDLSVQGSVQNMILGIINPMTIALVAAVIGFTALSFGRITFLSDLGTMLTLTTLFAYIGALTLIPVLLVIYDKYIQQYFSRGVFQIILGESQQ</sequence>
<organism evidence="8 9">
    <name type="scientific">Candidatus Nanohalobium constans</name>
    <dbReference type="NCBI Taxonomy" id="2565781"/>
    <lineage>
        <taxon>Archaea</taxon>
        <taxon>Candidatus Nanohalarchaeota</taxon>
        <taxon>Candidatus Nanohalobia</taxon>
        <taxon>Candidatus Nanohalobiales</taxon>
        <taxon>Candidatus Nanohalobiaceae</taxon>
        <taxon>Candidatus Nanohalobium</taxon>
    </lineage>
</organism>